<gene>
    <name evidence="4" type="primary">PLEST006437</name>
    <name evidence="4" type="ORF">PLESTB_000781700</name>
</gene>
<dbReference type="SMART" id="SM00225">
    <property type="entry name" value="BTB"/>
    <property type="match status" value="1"/>
</dbReference>
<accession>A0A9W6BL16</accession>
<keyword evidence="5" id="KW-1185">Reference proteome</keyword>
<feature type="compositionally biased region" description="Pro residues" evidence="2">
    <location>
        <begin position="344"/>
        <end position="358"/>
    </location>
</feature>
<feature type="compositionally biased region" description="Low complexity" evidence="2">
    <location>
        <begin position="278"/>
        <end position="301"/>
    </location>
</feature>
<dbReference type="Pfam" id="PF00651">
    <property type="entry name" value="BTB"/>
    <property type="match status" value="1"/>
</dbReference>
<feature type="region of interest" description="Disordered" evidence="2">
    <location>
        <begin position="1"/>
        <end position="38"/>
    </location>
</feature>
<dbReference type="InterPro" id="IPR000210">
    <property type="entry name" value="BTB/POZ_dom"/>
</dbReference>
<dbReference type="Proteomes" id="UP001165080">
    <property type="component" value="Unassembled WGS sequence"/>
</dbReference>
<evidence type="ECO:0000313" key="5">
    <source>
        <dbReference type="Proteomes" id="UP001165080"/>
    </source>
</evidence>
<evidence type="ECO:0000256" key="1">
    <source>
        <dbReference type="ARBA" id="ARBA00004906"/>
    </source>
</evidence>
<reference evidence="4 5" key="1">
    <citation type="journal article" date="2023" name="Commun. Biol.">
        <title>Reorganization of the ancestral sex-determining regions during the evolution of trioecy in Pleodorina starrii.</title>
        <authorList>
            <person name="Takahashi K."/>
            <person name="Suzuki S."/>
            <person name="Kawai-Toyooka H."/>
            <person name="Yamamoto K."/>
            <person name="Hamaji T."/>
            <person name="Ootsuki R."/>
            <person name="Yamaguchi H."/>
            <person name="Kawachi M."/>
            <person name="Higashiyama T."/>
            <person name="Nozaki H."/>
        </authorList>
    </citation>
    <scope>NUCLEOTIDE SEQUENCE [LARGE SCALE GENOMIC DNA]</scope>
    <source>
        <strain evidence="4 5">NIES-4479</strain>
    </source>
</reference>
<evidence type="ECO:0000256" key="2">
    <source>
        <dbReference type="SAM" id="MobiDB-lite"/>
    </source>
</evidence>
<comment type="pathway">
    <text evidence="1">Protein modification; protein ubiquitination.</text>
</comment>
<dbReference type="AlphaFoldDB" id="A0A9W6BL16"/>
<evidence type="ECO:0000313" key="4">
    <source>
        <dbReference type="EMBL" id="GLC53735.1"/>
    </source>
</evidence>
<protein>
    <recommendedName>
        <fullName evidence="3">BTB domain-containing protein</fullName>
    </recommendedName>
</protein>
<feature type="region of interest" description="Disordered" evidence="2">
    <location>
        <begin position="278"/>
        <end position="304"/>
    </location>
</feature>
<dbReference type="OrthoDB" id="549143at2759"/>
<dbReference type="CDD" id="cd18186">
    <property type="entry name" value="BTB_POZ_ZBTB_KLHL-like"/>
    <property type="match status" value="1"/>
</dbReference>
<proteinExistence type="predicted"/>
<feature type="compositionally biased region" description="Low complexity" evidence="2">
    <location>
        <begin position="328"/>
        <end position="343"/>
    </location>
</feature>
<sequence length="420" mass="43077">MAAAPVRITVSSPGTQKAGRASSLPGLRRPDEVFSRDGPLGTRADVRVVTSDGQELWLHRVVLEMWSSLFHDLIAAHEEELDPMAASPQFITITLTDTASDLMLLLSCLYPAYHHSNRKQGSALDAASFLPLLGLADKYHCPNIIDRCAAFAVDHIMPRLAAPPCACAAAAAEYLQLQLPPSPGQQPPRPLPATGVLEWVVRCLELAVRLDLEELVECTAALLGRRFFEWGLQDPAHGELMARVSRILPADSFVRLVLQAIPSPSAAAAAAVSKASGSGIGSGRAASGRGADGPARNAAAGAAGGGGPRIVPVMVAAAGPAALALQNQQHPAAAAGPAAEAAPHPQPLAAWPPPPPLNQQPNANGPWLAPPGHAAPPEQFGPAAGQGGGAAPFGPPAGNGMAAGLANQPEPLLGPGHAGW</sequence>
<feature type="region of interest" description="Disordered" evidence="2">
    <location>
        <begin position="328"/>
        <end position="420"/>
    </location>
</feature>
<comment type="caution">
    <text evidence="4">The sequence shown here is derived from an EMBL/GenBank/DDBJ whole genome shotgun (WGS) entry which is preliminary data.</text>
</comment>
<feature type="domain" description="BTB" evidence="3">
    <location>
        <begin position="44"/>
        <end position="110"/>
    </location>
</feature>
<dbReference type="PROSITE" id="PS50097">
    <property type="entry name" value="BTB"/>
    <property type="match status" value="1"/>
</dbReference>
<dbReference type="SUPFAM" id="SSF54695">
    <property type="entry name" value="POZ domain"/>
    <property type="match status" value="1"/>
</dbReference>
<organism evidence="4 5">
    <name type="scientific">Pleodorina starrii</name>
    <dbReference type="NCBI Taxonomy" id="330485"/>
    <lineage>
        <taxon>Eukaryota</taxon>
        <taxon>Viridiplantae</taxon>
        <taxon>Chlorophyta</taxon>
        <taxon>core chlorophytes</taxon>
        <taxon>Chlorophyceae</taxon>
        <taxon>CS clade</taxon>
        <taxon>Chlamydomonadales</taxon>
        <taxon>Volvocaceae</taxon>
        <taxon>Pleodorina</taxon>
    </lineage>
</organism>
<dbReference type="Gene3D" id="3.30.710.10">
    <property type="entry name" value="Potassium Channel Kv1.1, Chain A"/>
    <property type="match status" value="1"/>
</dbReference>
<name>A0A9W6BL16_9CHLO</name>
<dbReference type="InterPro" id="IPR011333">
    <property type="entry name" value="SKP1/BTB/POZ_sf"/>
</dbReference>
<evidence type="ECO:0000259" key="3">
    <source>
        <dbReference type="PROSITE" id="PS50097"/>
    </source>
</evidence>
<dbReference type="EMBL" id="BRXU01000008">
    <property type="protein sequence ID" value="GLC53735.1"/>
    <property type="molecule type" value="Genomic_DNA"/>
</dbReference>